<dbReference type="InterPro" id="IPR006379">
    <property type="entry name" value="HAD-SF_hydro_IIB"/>
</dbReference>
<dbReference type="EMBL" id="SVNY01000004">
    <property type="protein sequence ID" value="MBE6833713.1"/>
    <property type="molecule type" value="Genomic_DNA"/>
</dbReference>
<dbReference type="PANTHER" id="PTHR10000:SF8">
    <property type="entry name" value="HAD SUPERFAMILY HYDROLASE-LIKE, TYPE 3"/>
    <property type="match status" value="1"/>
</dbReference>
<gene>
    <name evidence="1" type="ORF">E7512_09070</name>
</gene>
<dbReference type="PANTHER" id="PTHR10000">
    <property type="entry name" value="PHOSPHOSERINE PHOSPHATASE"/>
    <property type="match status" value="1"/>
</dbReference>
<protein>
    <submittedName>
        <fullName evidence="1">HAD family phosphatase</fullName>
    </submittedName>
</protein>
<name>A0A928Q379_9FIRM</name>
<reference evidence="1" key="1">
    <citation type="submission" date="2019-04" db="EMBL/GenBank/DDBJ databases">
        <title>Evolution of Biomass-Degrading Anaerobic Consortia Revealed by Metagenomics.</title>
        <authorList>
            <person name="Peng X."/>
        </authorList>
    </citation>
    <scope>NUCLEOTIDE SEQUENCE</scope>
    <source>
        <strain evidence="1">SIG551</strain>
    </source>
</reference>
<sequence>MIAPGPTQYQMVFCDIDGTLLDSTNRISPETGQKVRELDRIGVPFILVSARMPSAIFPLQRELGIKAPVVCYSGALILDEHGEPVKTVGIDREKAVRIEEFVNKEWKGVCCSAYCNRDWIAGNVHDKWIVQEQSITASVPKEGGISDFVPQGGQVHKLLCMGEAEAIADLAVALGKRFSGLSVYRSKDTYLEIMDGAVSKSGAVRYLCKLYGIPPQATVSFGDNFNDIDMLLATGACFAMGNAPPEVKRQAQNVTADNDHEGVLAGLKQLSFVKKRI</sequence>
<dbReference type="NCBIfam" id="TIGR01484">
    <property type="entry name" value="HAD-SF-IIB"/>
    <property type="match status" value="1"/>
</dbReference>
<dbReference type="GO" id="GO:0016791">
    <property type="term" value="F:phosphatase activity"/>
    <property type="evidence" value="ECO:0007669"/>
    <property type="project" value="TreeGrafter"/>
</dbReference>
<evidence type="ECO:0000313" key="1">
    <source>
        <dbReference type="EMBL" id="MBE6833713.1"/>
    </source>
</evidence>
<dbReference type="SFLD" id="SFLDG01140">
    <property type="entry name" value="C2.B:_Phosphomannomutase_and_P"/>
    <property type="match status" value="1"/>
</dbReference>
<dbReference type="SFLD" id="SFLDS00003">
    <property type="entry name" value="Haloacid_Dehalogenase"/>
    <property type="match status" value="1"/>
</dbReference>
<comment type="caution">
    <text evidence="1">The sequence shown here is derived from an EMBL/GenBank/DDBJ whole genome shotgun (WGS) entry which is preliminary data.</text>
</comment>
<organism evidence="1 2">
    <name type="scientific">Faecalispora sporosphaeroides</name>
    <dbReference type="NCBI Taxonomy" id="1549"/>
    <lineage>
        <taxon>Bacteria</taxon>
        <taxon>Bacillati</taxon>
        <taxon>Bacillota</taxon>
        <taxon>Clostridia</taxon>
        <taxon>Eubacteriales</taxon>
        <taxon>Oscillospiraceae</taxon>
        <taxon>Faecalispora</taxon>
    </lineage>
</organism>
<dbReference type="Pfam" id="PF08282">
    <property type="entry name" value="Hydrolase_3"/>
    <property type="match status" value="1"/>
</dbReference>
<dbReference type="AlphaFoldDB" id="A0A928Q379"/>
<dbReference type="SUPFAM" id="SSF56784">
    <property type="entry name" value="HAD-like"/>
    <property type="match status" value="1"/>
</dbReference>
<dbReference type="RefSeq" id="WP_326840477.1">
    <property type="nucleotide sequence ID" value="NZ_SVNY01000004.1"/>
</dbReference>
<dbReference type="GO" id="GO:0005829">
    <property type="term" value="C:cytosol"/>
    <property type="evidence" value="ECO:0007669"/>
    <property type="project" value="TreeGrafter"/>
</dbReference>
<proteinExistence type="predicted"/>
<accession>A0A928Q379</accession>
<dbReference type="NCBIfam" id="TIGR00099">
    <property type="entry name" value="Cof-subfamily"/>
    <property type="match status" value="1"/>
</dbReference>
<dbReference type="CDD" id="cd07516">
    <property type="entry name" value="HAD_Pase"/>
    <property type="match status" value="1"/>
</dbReference>
<dbReference type="GO" id="GO:0000287">
    <property type="term" value="F:magnesium ion binding"/>
    <property type="evidence" value="ECO:0007669"/>
    <property type="project" value="TreeGrafter"/>
</dbReference>
<dbReference type="InterPro" id="IPR036412">
    <property type="entry name" value="HAD-like_sf"/>
</dbReference>
<dbReference type="InterPro" id="IPR023214">
    <property type="entry name" value="HAD_sf"/>
</dbReference>
<dbReference type="Proteomes" id="UP000754750">
    <property type="component" value="Unassembled WGS sequence"/>
</dbReference>
<evidence type="ECO:0000313" key="2">
    <source>
        <dbReference type="Proteomes" id="UP000754750"/>
    </source>
</evidence>
<dbReference type="InterPro" id="IPR000150">
    <property type="entry name" value="Cof"/>
</dbReference>
<dbReference type="Gene3D" id="3.40.50.1000">
    <property type="entry name" value="HAD superfamily/HAD-like"/>
    <property type="match status" value="1"/>
</dbReference>
<dbReference type="Gene3D" id="3.30.1240.10">
    <property type="match status" value="1"/>
</dbReference>